<name>A0A9N8DNX7_9STRA</name>
<keyword evidence="2" id="KW-1185">Reference proteome</keyword>
<comment type="caution">
    <text evidence="1">The sequence shown here is derived from an EMBL/GenBank/DDBJ whole genome shotgun (WGS) entry which is preliminary data.</text>
</comment>
<evidence type="ECO:0000313" key="1">
    <source>
        <dbReference type="EMBL" id="CAB9504061.1"/>
    </source>
</evidence>
<dbReference type="AlphaFoldDB" id="A0A9N8DNX7"/>
<evidence type="ECO:0000313" key="2">
    <source>
        <dbReference type="Proteomes" id="UP001153069"/>
    </source>
</evidence>
<gene>
    <name evidence="1" type="ORF">SEMRO_184_G080080.1</name>
</gene>
<proteinExistence type="predicted"/>
<accession>A0A9N8DNX7</accession>
<protein>
    <submittedName>
        <fullName evidence="1">Acetolactate synthase</fullName>
    </submittedName>
</protein>
<dbReference type="OrthoDB" id="43314at2759"/>
<dbReference type="Proteomes" id="UP001153069">
    <property type="component" value="Unassembled WGS sequence"/>
</dbReference>
<sequence length="318" mass="35530">MMSMGFASKLAIVAAALTIGAPLGVAWLPPNNALVLPSRHSAHSQTLVRYKDRGDNDDTDMNDQVVEPSTLRIDTAFMDPFREQLEPWLNSLTTVTRSDPIWVGEELLHISPSDALQQCFDSLLRQQAVEVFPPNDNALSRKHLFDWDWKYAMVKSLTQQDDWTAKSWKLGQSNTHPLRLQAVAIPAHSSLPPHVHPAVELDIPILGTLYEERSSQLLFVDPDLIDRAPEHSLGSPLSDFSPTPTPLELQTIAQDITERVSEVHQITDFSHDWETHPVVAGQCLLNPVGSVHRSYTQDEACLLFVLGPNVHAHFLKEP</sequence>
<reference evidence="1" key="1">
    <citation type="submission" date="2020-06" db="EMBL/GenBank/DDBJ databases">
        <authorList>
            <consortium name="Plant Systems Biology data submission"/>
        </authorList>
    </citation>
    <scope>NUCLEOTIDE SEQUENCE</scope>
    <source>
        <strain evidence="1">D6</strain>
    </source>
</reference>
<dbReference type="EMBL" id="CAICTM010000183">
    <property type="protein sequence ID" value="CAB9504061.1"/>
    <property type="molecule type" value="Genomic_DNA"/>
</dbReference>
<organism evidence="1 2">
    <name type="scientific">Seminavis robusta</name>
    <dbReference type="NCBI Taxonomy" id="568900"/>
    <lineage>
        <taxon>Eukaryota</taxon>
        <taxon>Sar</taxon>
        <taxon>Stramenopiles</taxon>
        <taxon>Ochrophyta</taxon>
        <taxon>Bacillariophyta</taxon>
        <taxon>Bacillariophyceae</taxon>
        <taxon>Bacillariophycidae</taxon>
        <taxon>Naviculales</taxon>
        <taxon>Naviculaceae</taxon>
        <taxon>Seminavis</taxon>
    </lineage>
</organism>